<proteinExistence type="predicted"/>
<comment type="caution">
    <text evidence="2">The sequence shown here is derived from an EMBL/GenBank/DDBJ whole genome shotgun (WGS) entry which is preliminary data.</text>
</comment>
<dbReference type="Pfam" id="PF13835">
    <property type="entry name" value="DUF4194"/>
    <property type="match status" value="1"/>
</dbReference>
<dbReference type="Proteomes" id="UP000578352">
    <property type="component" value="Unassembled WGS sequence"/>
</dbReference>
<feature type="region of interest" description="Disordered" evidence="1">
    <location>
        <begin position="212"/>
        <end position="238"/>
    </location>
</feature>
<evidence type="ECO:0000313" key="3">
    <source>
        <dbReference type="Proteomes" id="UP000578352"/>
    </source>
</evidence>
<sequence length="238" mass="26211">MTDTIDTDTLEDDQTDHDRTGGGAASDALPREARTALITLLTSRFITRAKQPDAWRGLLDHEEDIRARLEELFLTLHLDREHEVAFKRQNGEDGVPVLLRREKPLSRDASLLLVLLRQEHAYADAQDEPVTVTRDHIAEFLGRFQGDSAHDEVRVDRRIRAAIAALDRLELLTPAPEDPDLFLVSPAVVPLIGTTELLHLERVFLAGAGADAPAQDAGADDTDDDTADTASEAEEAAE</sequence>
<gene>
    <name evidence="2" type="ORF">HNR13_002866</name>
</gene>
<reference evidence="2 3" key="1">
    <citation type="submission" date="2020-07" db="EMBL/GenBank/DDBJ databases">
        <title>Sequencing the genomes of 1000 actinobacteria strains.</title>
        <authorList>
            <person name="Klenk H.-P."/>
        </authorList>
    </citation>
    <scope>NUCLEOTIDE SEQUENCE [LARGE SCALE GENOMIC DNA]</scope>
    <source>
        <strain evidence="2 3">DSM 15165</strain>
    </source>
</reference>
<dbReference type="RefSeq" id="WP_179606799.1">
    <property type="nucleotide sequence ID" value="NZ_BAABEH010000001.1"/>
</dbReference>
<feature type="compositionally biased region" description="Acidic residues" evidence="1">
    <location>
        <begin position="218"/>
        <end position="238"/>
    </location>
</feature>
<evidence type="ECO:0008006" key="4">
    <source>
        <dbReference type="Google" id="ProtNLM"/>
    </source>
</evidence>
<feature type="compositionally biased region" description="Acidic residues" evidence="1">
    <location>
        <begin position="1"/>
        <end position="15"/>
    </location>
</feature>
<dbReference type="AlphaFoldDB" id="A0A853CWE1"/>
<organism evidence="2 3">
    <name type="scientific">Leifsonia shinshuensis</name>
    <dbReference type="NCBI Taxonomy" id="150026"/>
    <lineage>
        <taxon>Bacteria</taxon>
        <taxon>Bacillati</taxon>
        <taxon>Actinomycetota</taxon>
        <taxon>Actinomycetes</taxon>
        <taxon>Micrococcales</taxon>
        <taxon>Microbacteriaceae</taxon>
        <taxon>Leifsonia</taxon>
    </lineage>
</organism>
<dbReference type="EMBL" id="JACCFL010000001">
    <property type="protein sequence ID" value="NYJ24579.1"/>
    <property type="molecule type" value="Genomic_DNA"/>
</dbReference>
<feature type="region of interest" description="Disordered" evidence="1">
    <location>
        <begin position="1"/>
        <end position="28"/>
    </location>
</feature>
<protein>
    <recommendedName>
        <fullName evidence="4">DUF4194 domain-containing protein</fullName>
    </recommendedName>
</protein>
<accession>A0A853CWE1</accession>
<name>A0A853CWE1_9MICO</name>
<dbReference type="InterPro" id="IPR025449">
    <property type="entry name" value="JetB"/>
</dbReference>
<evidence type="ECO:0000313" key="2">
    <source>
        <dbReference type="EMBL" id="NYJ24579.1"/>
    </source>
</evidence>
<evidence type="ECO:0000256" key="1">
    <source>
        <dbReference type="SAM" id="MobiDB-lite"/>
    </source>
</evidence>